<keyword evidence="3" id="KW-0249">Electron transport</keyword>
<evidence type="ECO:0000313" key="9">
    <source>
        <dbReference type="EMBL" id="EHO72187.1"/>
    </source>
</evidence>
<evidence type="ECO:0000256" key="1">
    <source>
        <dbReference type="ARBA" id="ARBA00008987"/>
    </source>
</evidence>
<evidence type="ECO:0000259" key="8">
    <source>
        <dbReference type="PROSITE" id="PS51352"/>
    </source>
</evidence>
<keyword evidence="7" id="KW-0732">Signal</keyword>
<keyword evidence="10" id="KW-1185">Reference proteome</keyword>
<dbReference type="PROSITE" id="PS51352">
    <property type="entry name" value="THIOREDOXIN_2"/>
    <property type="match status" value="1"/>
</dbReference>
<dbReference type="CDD" id="cd02947">
    <property type="entry name" value="TRX_family"/>
    <property type="match status" value="1"/>
</dbReference>
<evidence type="ECO:0000256" key="4">
    <source>
        <dbReference type="ARBA" id="ARBA00023157"/>
    </source>
</evidence>
<dbReference type="GO" id="GO:0005829">
    <property type="term" value="C:cytosol"/>
    <property type="evidence" value="ECO:0007669"/>
    <property type="project" value="TreeGrafter"/>
</dbReference>
<dbReference type="AlphaFoldDB" id="H1Q1G0"/>
<protein>
    <recommendedName>
        <fullName evidence="6">Thioredoxin</fullName>
    </recommendedName>
</protein>
<dbReference type="InterPro" id="IPR017937">
    <property type="entry name" value="Thioredoxin_CS"/>
</dbReference>
<dbReference type="RefSeq" id="WP_006951841.1">
    <property type="nucleotide sequence ID" value="NZ_JH594521.1"/>
</dbReference>
<feature type="chain" id="PRO_5003552575" description="Thioredoxin" evidence="7">
    <location>
        <begin position="22"/>
        <end position="158"/>
    </location>
</feature>
<sequence length="158" mass="18011">MKLYYLIGFIIWALTVGSCSHANNKITHKSKNNIDQKSDQKVVEMNAAMFKEKITDYTKNSGNWNYKGNRPVVIDFYATWCGPCRITAPIIDELAREYDGQIEFYKVDVDKNAELSSAFNIQSIPTFLFIPTAGQPQQSVGVMTKSQFEEIIKQNLLK</sequence>
<dbReference type="PANTHER" id="PTHR45663:SF11">
    <property type="entry name" value="GEO12009P1"/>
    <property type="match status" value="1"/>
</dbReference>
<dbReference type="InterPro" id="IPR036249">
    <property type="entry name" value="Thioredoxin-like_sf"/>
</dbReference>
<organism evidence="9 10">
    <name type="scientific">Prevotella micans F0438</name>
    <dbReference type="NCBI Taxonomy" id="883158"/>
    <lineage>
        <taxon>Bacteria</taxon>
        <taxon>Pseudomonadati</taxon>
        <taxon>Bacteroidota</taxon>
        <taxon>Bacteroidia</taxon>
        <taxon>Bacteroidales</taxon>
        <taxon>Prevotellaceae</taxon>
        <taxon>Prevotella</taxon>
    </lineage>
</organism>
<feature type="domain" description="Thioredoxin" evidence="8">
    <location>
        <begin position="36"/>
        <end position="157"/>
    </location>
</feature>
<evidence type="ECO:0000256" key="7">
    <source>
        <dbReference type="SAM" id="SignalP"/>
    </source>
</evidence>
<dbReference type="GO" id="GO:0045454">
    <property type="term" value="P:cell redox homeostasis"/>
    <property type="evidence" value="ECO:0007669"/>
    <property type="project" value="TreeGrafter"/>
</dbReference>
<evidence type="ECO:0000256" key="5">
    <source>
        <dbReference type="ARBA" id="ARBA00023284"/>
    </source>
</evidence>
<keyword evidence="4" id="KW-1015">Disulfide bond</keyword>
<keyword evidence="2" id="KW-0813">Transport</keyword>
<evidence type="ECO:0000256" key="3">
    <source>
        <dbReference type="ARBA" id="ARBA00022982"/>
    </source>
</evidence>
<comment type="caution">
    <text evidence="9">The sequence shown here is derived from an EMBL/GenBank/DDBJ whole genome shotgun (WGS) entry which is preliminary data.</text>
</comment>
<dbReference type="PATRIC" id="fig|883158.3.peg.760"/>
<evidence type="ECO:0000313" key="10">
    <source>
        <dbReference type="Proteomes" id="UP000016023"/>
    </source>
</evidence>
<dbReference type="HOGENOM" id="CLU_090389_2_1_10"/>
<dbReference type="InterPro" id="IPR005746">
    <property type="entry name" value="Thioredoxin"/>
</dbReference>
<dbReference type="EMBL" id="AGWK01000022">
    <property type="protein sequence ID" value="EHO72187.1"/>
    <property type="molecule type" value="Genomic_DNA"/>
</dbReference>
<name>H1Q1G0_9BACT</name>
<dbReference type="FunFam" id="3.40.30.10:FF:000001">
    <property type="entry name" value="Thioredoxin"/>
    <property type="match status" value="1"/>
</dbReference>
<reference evidence="9 10" key="1">
    <citation type="submission" date="2011-12" db="EMBL/GenBank/DDBJ databases">
        <title>The Genome Sequence of Prevotella micans F0438.</title>
        <authorList>
            <consortium name="The Broad Institute Genome Sequencing Platform"/>
            <person name="Earl A."/>
            <person name="Ward D."/>
            <person name="Feldgarden M."/>
            <person name="Gevers D."/>
            <person name="Izard J."/>
            <person name="Baranova O.V."/>
            <person name="Blanton J.M."/>
            <person name="Wade W.G."/>
            <person name="Dewhirst F.E."/>
            <person name="Young S.K."/>
            <person name="Zeng Q."/>
            <person name="Gargeya S."/>
            <person name="Fitzgerald M."/>
            <person name="Haas B."/>
            <person name="Abouelleil A."/>
            <person name="Alvarado L."/>
            <person name="Arachchi H.M."/>
            <person name="Berlin A."/>
            <person name="Chapman S.B."/>
            <person name="Gearin G."/>
            <person name="Goldberg J."/>
            <person name="Griggs A."/>
            <person name="Gujja S."/>
            <person name="Hansen M."/>
            <person name="Heiman D."/>
            <person name="Howarth C."/>
            <person name="Larimer J."/>
            <person name="Lui A."/>
            <person name="MacDonald P.J.P."/>
            <person name="McCowen C."/>
            <person name="Montmayeur A."/>
            <person name="Murphy C."/>
            <person name="Neiman D."/>
            <person name="Pearson M."/>
            <person name="Priest M."/>
            <person name="Roberts A."/>
            <person name="Saif S."/>
            <person name="Shea T."/>
            <person name="Sisk P."/>
            <person name="Stolte C."/>
            <person name="Sykes S."/>
            <person name="Wortman J."/>
            <person name="Nusbaum C."/>
            <person name="Birren B."/>
        </authorList>
    </citation>
    <scope>NUCLEOTIDE SEQUENCE [LARGE SCALE GENOMIC DNA]</scope>
    <source>
        <strain evidence="9 10">F0438</strain>
    </source>
</reference>
<keyword evidence="5" id="KW-0676">Redox-active center</keyword>
<dbReference type="PROSITE" id="PS00194">
    <property type="entry name" value="THIOREDOXIN_1"/>
    <property type="match status" value="1"/>
</dbReference>
<dbReference type="STRING" id="883158.HMPREF9140_00748"/>
<dbReference type="Gene3D" id="3.40.30.10">
    <property type="entry name" value="Glutaredoxin"/>
    <property type="match status" value="1"/>
</dbReference>
<dbReference type="InterPro" id="IPR013766">
    <property type="entry name" value="Thioredoxin_domain"/>
</dbReference>
<dbReference type="eggNOG" id="COG3118">
    <property type="taxonomic scope" value="Bacteria"/>
</dbReference>
<dbReference type="PROSITE" id="PS51257">
    <property type="entry name" value="PROKAR_LIPOPROTEIN"/>
    <property type="match status" value="1"/>
</dbReference>
<evidence type="ECO:0000256" key="2">
    <source>
        <dbReference type="ARBA" id="ARBA00022448"/>
    </source>
</evidence>
<dbReference type="Proteomes" id="UP000016023">
    <property type="component" value="Unassembled WGS sequence"/>
</dbReference>
<evidence type="ECO:0000256" key="6">
    <source>
        <dbReference type="NCBIfam" id="TIGR01068"/>
    </source>
</evidence>
<dbReference type="PRINTS" id="PR00421">
    <property type="entry name" value="THIOREDOXIN"/>
</dbReference>
<dbReference type="NCBIfam" id="TIGR01068">
    <property type="entry name" value="thioredoxin"/>
    <property type="match status" value="1"/>
</dbReference>
<dbReference type="GO" id="GO:0015035">
    <property type="term" value="F:protein-disulfide reductase activity"/>
    <property type="evidence" value="ECO:0007669"/>
    <property type="project" value="UniProtKB-UniRule"/>
</dbReference>
<gene>
    <name evidence="9" type="ORF">HMPREF9140_00748</name>
</gene>
<accession>H1Q1G0</accession>
<feature type="signal peptide" evidence="7">
    <location>
        <begin position="1"/>
        <end position="21"/>
    </location>
</feature>
<comment type="similarity">
    <text evidence="1">Belongs to the thioredoxin family.</text>
</comment>
<dbReference type="SUPFAM" id="SSF52833">
    <property type="entry name" value="Thioredoxin-like"/>
    <property type="match status" value="1"/>
</dbReference>
<proteinExistence type="inferred from homology"/>
<dbReference type="PANTHER" id="PTHR45663">
    <property type="entry name" value="GEO12009P1"/>
    <property type="match status" value="1"/>
</dbReference>
<dbReference type="Pfam" id="PF00085">
    <property type="entry name" value="Thioredoxin"/>
    <property type="match status" value="1"/>
</dbReference>